<protein>
    <recommendedName>
        <fullName evidence="3">Conjugative transposon TraM C-terminal domain-containing protein</fullName>
    </recommendedName>
</protein>
<evidence type="ECO:0000256" key="1">
    <source>
        <dbReference type="SAM" id="MobiDB-lite"/>
    </source>
</evidence>
<dbReference type="Proteomes" id="UP000319040">
    <property type="component" value="Unassembled WGS sequence"/>
</dbReference>
<feature type="domain" description="Conjugative transposon TraM C-terminal" evidence="3">
    <location>
        <begin position="177"/>
        <end position="315"/>
    </location>
</feature>
<feature type="region of interest" description="Disordered" evidence="1">
    <location>
        <begin position="101"/>
        <end position="165"/>
    </location>
</feature>
<keyword evidence="2" id="KW-0812">Transmembrane</keyword>
<sequence>MTKDNKVKLIVASVILFVVMLMSVYIVSVYGGNGNTGKDSEQVSFAAPELEKKEYEYNRRIDLVNAKADQSGIGAEGASEKESAIEIQEMEVNPFLAQTNKAAKKPNAESNPADNIGTYSKTSITNKAGHTSKQVGKEKNLSAQEPIEQRPVKRRKERYLDSSGNKGTATKIISLSIPCKIYGAHKVTNNSKIKARITEDVVIDNIKIKRNTIVTGIAQLTSTKVNIRFETIQYQNKTIPANMRAYSRDGLEGIYIEGGIQDDVKKDAYDEIIDATSTSTVDHIPVVGGIIKSATKKQNNKVYVSIPNDYTIYLKK</sequence>
<evidence type="ECO:0000313" key="5">
    <source>
        <dbReference type="Proteomes" id="UP000319040"/>
    </source>
</evidence>
<keyword evidence="5" id="KW-1185">Reference proteome</keyword>
<keyword evidence="2" id="KW-1133">Transmembrane helix</keyword>
<accession>A0A521F083</accession>
<evidence type="ECO:0000313" key="4">
    <source>
        <dbReference type="EMBL" id="SMO89523.1"/>
    </source>
</evidence>
<feature type="compositionally biased region" description="Polar residues" evidence="1">
    <location>
        <begin position="108"/>
        <end position="134"/>
    </location>
</feature>
<keyword evidence="2" id="KW-0472">Membrane</keyword>
<dbReference type="InterPro" id="IPR055407">
    <property type="entry name" value="TraM_C"/>
</dbReference>
<evidence type="ECO:0000256" key="2">
    <source>
        <dbReference type="SAM" id="Phobius"/>
    </source>
</evidence>
<organism evidence="4 5">
    <name type="scientific">Saccharicrinis carchari</name>
    <dbReference type="NCBI Taxonomy" id="1168039"/>
    <lineage>
        <taxon>Bacteria</taxon>
        <taxon>Pseudomonadati</taxon>
        <taxon>Bacteroidota</taxon>
        <taxon>Bacteroidia</taxon>
        <taxon>Marinilabiliales</taxon>
        <taxon>Marinilabiliaceae</taxon>
        <taxon>Saccharicrinis</taxon>
    </lineage>
</organism>
<dbReference type="RefSeq" id="WP_142534616.1">
    <property type="nucleotide sequence ID" value="NZ_FXTB01000012.1"/>
</dbReference>
<dbReference type="EMBL" id="FXTB01000012">
    <property type="protein sequence ID" value="SMO89523.1"/>
    <property type="molecule type" value="Genomic_DNA"/>
</dbReference>
<dbReference type="Pfam" id="PF12508">
    <property type="entry name" value="Transposon_TraM"/>
    <property type="match status" value="1"/>
</dbReference>
<evidence type="ECO:0000259" key="3">
    <source>
        <dbReference type="Pfam" id="PF12508"/>
    </source>
</evidence>
<dbReference type="OrthoDB" id="1453786at2"/>
<proteinExistence type="predicted"/>
<reference evidence="4 5" key="1">
    <citation type="submission" date="2017-05" db="EMBL/GenBank/DDBJ databases">
        <authorList>
            <person name="Varghese N."/>
            <person name="Submissions S."/>
        </authorList>
    </citation>
    <scope>NUCLEOTIDE SEQUENCE [LARGE SCALE GENOMIC DNA]</scope>
    <source>
        <strain evidence="4 5">DSM 27040</strain>
    </source>
</reference>
<dbReference type="AlphaFoldDB" id="A0A521F083"/>
<gene>
    <name evidence="4" type="ORF">SAMN06265379_11250</name>
</gene>
<name>A0A521F083_SACCC</name>
<feature type="transmembrane region" description="Helical" evidence="2">
    <location>
        <begin position="7"/>
        <end position="30"/>
    </location>
</feature>